<dbReference type="Pfam" id="PF07690">
    <property type="entry name" value="MFS_1"/>
    <property type="match status" value="1"/>
</dbReference>
<accession>A0A494Y6D5</accession>
<feature type="domain" description="Major facilitator superfamily (MFS) profile" evidence="7">
    <location>
        <begin position="202"/>
        <end position="613"/>
    </location>
</feature>
<feature type="region of interest" description="Disordered" evidence="5">
    <location>
        <begin position="622"/>
        <end position="644"/>
    </location>
</feature>
<feature type="transmembrane region" description="Helical" evidence="6">
    <location>
        <begin position="200"/>
        <end position="225"/>
    </location>
</feature>
<evidence type="ECO:0000256" key="3">
    <source>
        <dbReference type="ARBA" id="ARBA00022989"/>
    </source>
</evidence>
<dbReference type="InterPro" id="IPR020846">
    <property type="entry name" value="MFS_dom"/>
</dbReference>
<dbReference type="PANTHER" id="PTHR23508">
    <property type="entry name" value="CARBOXYLIC ACID TRANSPORTER PROTEIN HOMOLOG"/>
    <property type="match status" value="1"/>
</dbReference>
<dbReference type="PANTHER" id="PTHR23508:SF10">
    <property type="entry name" value="CARBOXYLIC ACID TRANSPORTER PROTEIN HOMOLOG"/>
    <property type="match status" value="1"/>
</dbReference>
<name>A0A494Y6D5_9BURK</name>
<evidence type="ECO:0000313" key="8">
    <source>
        <dbReference type="EMBL" id="RKP57642.1"/>
    </source>
</evidence>
<dbReference type="GO" id="GO:0046943">
    <property type="term" value="F:carboxylic acid transmembrane transporter activity"/>
    <property type="evidence" value="ECO:0007669"/>
    <property type="project" value="TreeGrafter"/>
</dbReference>
<evidence type="ECO:0000256" key="4">
    <source>
        <dbReference type="ARBA" id="ARBA00023136"/>
    </source>
</evidence>
<evidence type="ECO:0000259" key="7">
    <source>
        <dbReference type="PROSITE" id="PS50850"/>
    </source>
</evidence>
<proteinExistence type="predicted"/>
<feature type="transmembrane region" description="Helical" evidence="6">
    <location>
        <begin position="593"/>
        <end position="617"/>
    </location>
</feature>
<dbReference type="PROSITE" id="PS00217">
    <property type="entry name" value="SUGAR_TRANSPORT_2"/>
    <property type="match status" value="1"/>
</dbReference>
<feature type="transmembrane region" description="Helical" evidence="6">
    <location>
        <begin position="293"/>
        <end position="315"/>
    </location>
</feature>
<evidence type="ECO:0000256" key="6">
    <source>
        <dbReference type="SAM" id="Phobius"/>
    </source>
</evidence>
<organism evidence="8 9">
    <name type="scientific">Pararobbsia silviterrae</name>
    <dbReference type="NCBI Taxonomy" id="1792498"/>
    <lineage>
        <taxon>Bacteria</taxon>
        <taxon>Pseudomonadati</taxon>
        <taxon>Pseudomonadota</taxon>
        <taxon>Betaproteobacteria</taxon>
        <taxon>Burkholderiales</taxon>
        <taxon>Burkholderiaceae</taxon>
        <taxon>Pararobbsia</taxon>
    </lineage>
</organism>
<dbReference type="GO" id="GO:0005886">
    <property type="term" value="C:plasma membrane"/>
    <property type="evidence" value="ECO:0007669"/>
    <property type="project" value="TreeGrafter"/>
</dbReference>
<feature type="transmembrane region" description="Helical" evidence="6">
    <location>
        <begin position="356"/>
        <end position="376"/>
    </location>
</feature>
<feature type="transmembrane region" description="Helical" evidence="6">
    <location>
        <begin position="464"/>
        <end position="489"/>
    </location>
</feature>
<feature type="transmembrane region" description="Helical" evidence="6">
    <location>
        <begin position="268"/>
        <end position="287"/>
    </location>
</feature>
<feature type="region of interest" description="Disordered" evidence="5">
    <location>
        <begin position="132"/>
        <end position="177"/>
    </location>
</feature>
<evidence type="ECO:0000256" key="5">
    <source>
        <dbReference type="SAM" id="MobiDB-lite"/>
    </source>
</evidence>
<dbReference type="EMBL" id="RBZU01000002">
    <property type="protein sequence ID" value="RKP57642.1"/>
    <property type="molecule type" value="Genomic_DNA"/>
</dbReference>
<dbReference type="InterPro" id="IPR011701">
    <property type="entry name" value="MFS"/>
</dbReference>
<feature type="transmembrane region" description="Helical" evidence="6">
    <location>
        <begin position="501"/>
        <end position="519"/>
    </location>
</feature>
<comment type="subcellular location">
    <subcellularLocation>
        <location evidence="1">Membrane</location>
        <topology evidence="1">Multi-pass membrane protein</topology>
    </subcellularLocation>
</comment>
<gene>
    <name evidence="8" type="ORF">D7S86_06765</name>
</gene>
<evidence type="ECO:0000313" key="9">
    <source>
        <dbReference type="Proteomes" id="UP000270342"/>
    </source>
</evidence>
<dbReference type="PROSITE" id="PS50850">
    <property type="entry name" value="MFS"/>
    <property type="match status" value="1"/>
</dbReference>
<dbReference type="InterPro" id="IPR036259">
    <property type="entry name" value="MFS_trans_sf"/>
</dbReference>
<sequence length="644" mass="68555">MRKIIGRSARAIQYRFRPSVIRRSTANASAALGLACENDANPIRGTYRLRDVSSRSRTLYAIFDCTAARHAWTCAPACPHRLARLIDMRRPAAPRPRSRTATLFRTAIFPGFHGFGPRTRMASSPCPHARARLGFSSTSRSNTHAPRPIERPSRTRTTSGGDMSNHTALSADDERRALPGAEPVRVDEVIDREPMRALQLIVVALCACITTIDGFDAQAIGFLALPIAEAFHIDVRSFGPVFSAGLFGLMAGTLIMGPIGDRWGRRRALIVSVLTVGTLTGLTGFAQDRTSLMVLRFLTGFGLGGAMPSTMSLVAEYTPARLRALTICISASCIAVGSMCAGLCASFVLPLWGWRAMFYIGGVIPLVLAAIVIGVMPESVRFLNLDPRNTARVRRIMARIWPAGIDDRTVFAPPSGRAADAKSPVVELFRYGRATVTLLLWLTYFMNLLVLYLVVSWMPALLKAAGLPAAVGVQAITAFGFGGIVGSLAQAPLMRAFRSPRVLVVEFAIFTLTAITLSRAPLTPMLSICAAGVIGWAIQGAQAGLNVFAATFYPTSARSTGIGWGLGVGRFGSILGPLLGGAALLAGWDSREIFAAAVVPAVLAALAVIASATAGLARLRAHPAAETETDPDTHAAAETARPAH</sequence>
<keyword evidence="4 6" id="KW-0472">Membrane</keyword>
<dbReference type="SUPFAM" id="SSF103473">
    <property type="entry name" value="MFS general substrate transporter"/>
    <property type="match status" value="1"/>
</dbReference>
<dbReference type="Proteomes" id="UP000270342">
    <property type="component" value="Unassembled WGS sequence"/>
</dbReference>
<keyword evidence="9" id="KW-1185">Reference proteome</keyword>
<comment type="caution">
    <text evidence="8">The sequence shown here is derived from an EMBL/GenBank/DDBJ whole genome shotgun (WGS) entry which is preliminary data.</text>
</comment>
<protein>
    <submittedName>
        <fullName evidence="8">MFS transporter</fullName>
    </submittedName>
</protein>
<dbReference type="AlphaFoldDB" id="A0A494Y6D5"/>
<keyword evidence="2 6" id="KW-0812">Transmembrane</keyword>
<dbReference type="InterPro" id="IPR005829">
    <property type="entry name" value="Sugar_transporter_CS"/>
</dbReference>
<evidence type="ECO:0000256" key="1">
    <source>
        <dbReference type="ARBA" id="ARBA00004141"/>
    </source>
</evidence>
<evidence type="ECO:0000256" key="2">
    <source>
        <dbReference type="ARBA" id="ARBA00022692"/>
    </source>
</evidence>
<feature type="transmembrane region" description="Helical" evidence="6">
    <location>
        <begin position="438"/>
        <end position="458"/>
    </location>
</feature>
<feature type="compositionally biased region" description="Polar residues" evidence="5">
    <location>
        <begin position="155"/>
        <end position="168"/>
    </location>
</feature>
<feature type="transmembrane region" description="Helical" evidence="6">
    <location>
        <begin position="327"/>
        <end position="350"/>
    </location>
</feature>
<feature type="transmembrane region" description="Helical" evidence="6">
    <location>
        <begin position="237"/>
        <end position="256"/>
    </location>
</feature>
<dbReference type="CDD" id="cd17365">
    <property type="entry name" value="MFS_PcaK_like"/>
    <property type="match status" value="1"/>
</dbReference>
<reference evidence="8 9" key="1">
    <citation type="submission" date="2018-10" db="EMBL/GenBank/DDBJ databases">
        <title>Robbsia sp. DHC34, isolated from soil.</title>
        <authorList>
            <person name="Gao Z.-H."/>
            <person name="Qiu L.-H."/>
        </authorList>
    </citation>
    <scope>NUCLEOTIDE SEQUENCE [LARGE SCALE GENOMIC DNA]</scope>
    <source>
        <strain evidence="8 9">DHC34</strain>
    </source>
</reference>
<feature type="compositionally biased region" description="Polar residues" evidence="5">
    <location>
        <begin position="135"/>
        <end position="144"/>
    </location>
</feature>
<dbReference type="Gene3D" id="1.20.1250.20">
    <property type="entry name" value="MFS general substrate transporter like domains"/>
    <property type="match status" value="1"/>
</dbReference>
<feature type="transmembrane region" description="Helical" evidence="6">
    <location>
        <begin position="525"/>
        <end position="549"/>
    </location>
</feature>
<feature type="transmembrane region" description="Helical" evidence="6">
    <location>
        <begin position="561"/>
        <end position="587"/>
    </location>
</feature>
<keyword evidence="3 6" id="KW-1133">Transmembrane helix</keyword>